<dbReference type="AlphaFoldDB" id="A0A8T1UB71"/>
<gene>
    <name evidence="1" type="ORF">JG687_00008884</name>
</gene>
<name>A0A8T1UB71_9STRA</name>
<proteinExistence type="predicted"/>
<evidence type="ECO:0000313" key="2">
    <source>
        <dbReference type="Proteomes" id="UP000688947"/>
    </source>
</evidence>
<dbReference type="VEuPathDB" id="FungiDB:PC110_g1441"/>
<sequence>MTDFSSKNKLPGPPKAAVIADIVTALDVFLLLVNEMYQPMVTDLVDGARRFLLQ</sequence>
<evidence type="ECO:0000313" key="1">
    <source>
        <dbReference type="EMBL" id="KAG6959304.1"/>
    </source>
</evidence>
<dbReference type="OrthoDB" id="128729at2759"/>
<feature type="non-terminal residue" evidence="1">
    <location>
        <position position="54"/>
    </location>
</feature>
<protein>
    <submittedName>
        <fullName evidence="1">Uncharacterized protein</fullName>
    </submittedName>
</protein>
<dbReference type="EMBL" id="JAENGZ010000443">
    <property type="protein sequence ID" value="KAG6959304.1"/>
    <property type="molecule type" value="Genomic_DNA"/>
</dbReference>
<reference evidence="1" key="1">
    <citation type="submission" date="2021-01" db="EMBL/GenBank/DDBJ databases">
        <title>Phytophthora aleatoria, a newly-described species from Pinus radiata is distinct from Phytophthora cactorum isolates based on comparative genomics.</title>
        <authorList>
            <person name="Mcdougal R."/>
            <person name="Panda P."/>
            <person name="Williams N."/>
            <person name="Studholme D.J."/>
        </authorList>
    </citation>
    <scope>NUCLEOTIDE SEQUENCE</scope>
    <source>
        <strain evidence="1">NZFS 3830</strain>
    </source>
</reference>
<accession>A0A8T1UB71</accession>
<dbReference type="Proteomes" id="UP000688947">
    <property type="component" value="Unassembled WGS sequence"/>
</dbReference>
<comment type="caution">
    <text evidence="1">The sequence shown here is derived from an EMBL/GenBank/DDBJ whole genome shotgun (WGS) entry which is preliminary data.</text>
</comment>
<organism evidence="1 2">
    <name type="scientific">Phytophthora cactorum</name>
    <dbReference type="NCBI Taxonomy" id="29920"/>
    <lineage>
        <taxon>Eukaryota</taxon>
        <taxon>Sar</taxon>
        <taxon>Stramenopiles</taxon>
        <taxon>Oomycota</taxon>
        <taxon>Peronosporomycetes</taxon>
        <taxon>Peronosporales</taxon>
        <taxon>Peronosporaceae</taxon>
        <taxon>Phytophthora</taxon>
    </lineage>
</organism>